<evidence type="ECO:0000313" key="3">
    <source>
        <dbReference type="Proteomes" id="UP000815325"/>
    </source>
</evidence>
<keyword evidence="3" id="KW-1185">Reference proteome</keyword>
<feature type="compositionally biased region" description="Low complexity" evidence="1">
    <location>
        <begin position="22"/>
        <end position="44"/>
    </location>
</feature>
<evidence type="ECO:0000313" key="2">
    <source>
        <dbReference type="EMBL" id="KAF5832302.1"/>
    </source>
</evidence>
<feature type="compositionally biased region" description="Basic and acidic residues" evidence="1">
    <location>
        <begin position="1"/>
        <end position="11"/>
    </location>
</feature>
<name>A0ABQ7GCH4_DUNSA</name>
<feature type="region of interest" description="Disordered" evidence="1">
    <location>
        <begin position="1"/>
        <end position="61"/>
    </location>
</feature>
<reference evidence="2" key="1">
    <citation type="submission" date="2017-08" db="EMBL/GenBank/DDBJ databases">
        <authorList>
            <person name="Polle J.E."/>
            <person name="Barry K."/>
            <person name="Cushman J."/>
            <person name="Schmutz J."/>
            <person name="Tran D."/>
            <person name="Hathwaick L.T."/>
            <person name="Yim W.C."/>
            <person name="Jenkins J."/>
            <person name="Mckie-Krisberg Z.M."/>
            <person name="Prochnik S."/>
            <person name="Lindquist E."/>
            <person name="Dockter R.B."/>
            <person name="Adam C."/>
            <person name="Molina H."/>
            <person name="Bunkerborg J."/>
            <person name="Jin E."/>
            <person name="Buchheim M."/>
            <person name="Magnuson J."/>
        </authorList>
    </citation>
    <scope>NUCLEOTIDE SEQUENCE</scope>
    <source>
        <strain evidence="2">CCAP 19/18</strain>
    </source>
</reference>
<protein>
    <submittedName>
        <fullName evidence="2">Uncharacterized protein</fullName>
    </submittedName>
</protein>
<accession>A0ABQ7GCH4</accession>
<evidence type="ECO:0000256" key="1">
    <source>
        <dbReference type="SAM" id="MobiDB-lite"/>
    </source>
</evidence>
<organism evidence="2 3">
    <name type="scientific">Dunaliella salina</name>
    <name type="common">Green alga</name>
    <name type="synonym">Protococcus salinus</name>
    <dbReference type="NCBI Taxonomy" id="3046"/>
    <lineage>
        <taxon>Eukaryota</taxon>
        <taxon>Viridiplantae</taxon>
        <taxon>Chlorophyta</taxon>
        <taxon>core chlorophytes</taxon>
        <taxon>Chlorophyceae</taxon>
        <taxon>CS clade</taxon>
        <taxon>Chlamydomonadales</taxon>
        <taxon>Dunaliellaceae</taxon>
        <taxon>Dunaliella</taxon>
    </lineage>
</organism>
<dbReference type="EMBL" id="MU069883">
    <property type="protein sequence ID" value="KAF5832302.1"/>
    <property type="molecule type" value="Genomic_DNA"/>
</dbReference>
<proteinExistence type="predicted"/>
<feature type="compositionally biased region" description="Gly residues" evidence="1">
    <location>
        <begin position="108"/>
        <end position="120"/>
    </location>
</feature>
<feature type="region of interest" description="Disordered" evidence="1">
    <location>
        <begin position="81"/>
        <end position="120"/>
    </location>
</feature>
<gene>
    <name evidence="2" type="ORF">DUNSADRAFT_11839</name>
</gene>
<dbReference type="Proteomes" id="UP000815325">
    <property type="component" value="Unassembled WGS sequence"/>
</dbReference>
<comment type="caution">
    <text evidence="2">The sequence shown here is derived from an EMBL/GenBank/DDBJ whole genome shotgun (WGS) entry which is preliminary data.</text>
</comment>
<sequence>MQGGTQRHEAEVAPTLLQAVRTHTTPSSAAPSVAAASNTPASATEEQQPADDEDAPLPPLPMVEALGCLDAAFAHCRQPLAPRHPRQEPSQQQGGKSGDAGAAASEAGLGGAAGESVGGSRGDELVACTAKVLSMPLPWQQRLASLNLASTIAARGQALQQGTIPGPAAMDMDGAEGHAGTDVDAPARWAGELVRVVAECTADVAVQQVRATGLAALGALLTCVENSPTFEMPASHKQSIAESLQQVLNNEKSVTITTSAQRILQEHLEGWNGSSSMKA</sequence>